<dbReference type="EMBL" id="CP077076">
    <property type="protein sequence ID" value="QXH49716.1"/>
    <property type="molecule type" value="Genomic_DNA"/>
</dbReference>
<dbReference type="PANTHER" id="PTHR47114:SF2">
    <property type="entry name" value="OLIGODENDROCYTE-MYELIN GLYCOPROTEIN"/>
    <property type="match status" value="1"/>
</dbReference>
<dbReference type="InterPro" id="IPR051071">
    <property type="entry name" value="LRR-bact_E3_ubiq_ligases"/>
</dbReference>
<evidence type="ECO:0000256" key="2">
    <source>
        <dbReference type="ARBA" id="ARBA00022737"/>
    </source>
</evidence>
<dbReference type="Proteomes" id="UP001046350">
    <property type="component" value="Chromosome"/>
</dbReference>
<feature type="active site" description="Glycyl thioester intermediate" evidence="4">
    <location>
        <position position="1249"/>
    </location>
</feature>
<dbReference type="Pfam" id="PF14496">
    <property type="entry name" value="NEL"/>
    <property type="match status" value="1"/>
</dbReference>
<dbReference type="InterPro" id="IPR029487">
    <property type="entry name" value="NEL_dom"/>
</dbReference>
<keyword evidence="7" id="KW-1185">Reference proteome</keyword>
<sequence>MTPPPIAPDSIDGLIAHRLPAWLTSASDEQRDALQHALLEQQQAQDKLAALLGEVHALDDYAQDELRQALQAVGPTLDVHKSVLKRTWWQIPPQLSPSLSNPPIHRQSQQSLLACALHNFEAHEATLAQCQVLDASGAPMSFVDSEGKTKPLTPELFAKACRELDIGGRYQAYLGRRFSPDDAPKRDALHQQLQAVLRTNLTARLHLARLTGDLDEQGYRLLLALVSTSATVPAETAVLKPFSLRLLGKPVVGPVVFEIRQSAKPGAKLEGLIAWLPGDPHLQLGQHASWERFYQGLGKRFRKPGYAAFFQRFIGEADRAGFSQVLAGLLAEAGDTAIELDGRSEAISGELFVHLRKAQVDKIFGDAQVLAVPTEKADSAAREARLQGYLELGLDLFNLAGLFVPGLGLAMLGVAALQLTYELYEGYEDWTLGDREGALGHVFAVAANVAAMAALHVGVKAAGKVLERVGFVDELVAVQGEDGQMRLCDPGLAAYRLPEADDAPDAMDAGRLRLQGGRYQVSRETAGAPWRIEHPSRPGAYRPALLDNGAGGWRHALESPQHWQGAGQLVRRLGPELAEVGDAAAEHVAEATGFDEARLRRLHLEQAPAPARLLDALERHRLYAASPRLGSMALAQQLAALQPTTTAAGRLLLRDFPGLTPRCAEEIAGQASSELQQRLLSTSRVPLALAERARWALRDSRVDRALAGLRQHAAGNADTCCLALTLGDQLAPWADAVRLELRDGRAGGPLLAAQGATETTDVRQVVKGEDGYLALDAQGKPLAGASAADSLAQALLLHMDLAQRLGLGVPELSGEQFEQAIMQRAAADREAVARAIGMAPVGGNVRPPVRLGDGRLGYPLSGHGKFGLRAAYHVLKRIYPTLTDDQAYLFVNERIQEQVNVWSRLSLLQQQLTTLKSGLLAWQQTAEAGLRRSRARVARQLLAGWRLQSMRSASAEVHLRIEGEVVGGLPSLAAPLRFDNVTHLTLRRLGLTELAPTFIGRFSRLQHLDLGGNRLGEIPPALAQLPQLRSLVLADNRIVLSTQGNNVLAGLTQLRQLNLSRNALVAGPRLTGLRHLRQVNLRSTGLTEVPEGLVQQANLEFADLRNNRITHLDAAYYTQPARLLARIHLHDNPLDAVSEARRHSFERGAVERPRSLAAHAALGDANRDAWLAMLETDQRLPRQLQWNALSAEPGSEDLFQLLADLHDTEDYRRQSGELGRRVWEVLEACEQNTELRQRLFELAGEPTSCSDSVSLVFSQLEVQSWVHLRTAGLEGQAAEAELMRLGRSLFRLDEVDKAAAEDIQERLEDDEQDVDEIEVRLAYRVRLAETLGLPGQPQAMRYGVAAGVSGKRLLQVRGQVLVAERSARQGQSLMQRPFWQAYLRKAYAERFNACDQPFYDQLEALGARAGSLKEWEYLKQSDEVGAAREVAQTALIETLTDEAFVRYPL</sequence>
<keyword evidence="4" id="KW-0832">Ubl conjugation</keyword>
<dbReference type="Pfam" id="PF20178">
    <property type="entry name" value="ToxA_N"/>
    <property type="match status" value="1"/>
</dbReference>
<comment type="similarity">
    <text evidence="4">Belongs to the LRR-containing bacterial E3 ligase family.</text>
</comment>
<comment type="PTM">
    <text evidence="4">Ubiquitinated in the presence of host E1 ubiquitin-activating enzyme, E2 ubiquitin-conjugating enzyme and ubiquitin.</text>
</comment>
<keyword evidence="2" id="KW-0677">Repeat</keyword>
<feature type="domain" description="NEL" evidence="5">
    <location>
        <begin position="1162"/>
        <end position="1449"/>
    </location>
</feature>
<evidence type="ECO:0000259" key="5">
    <source>
        <dbReference type="PROSITE" id="PS52053"/>
    </source>
</evidence>
<evidence type="ECO:0000256" key="1">
    <source>
        <dbReference type="ARBA" id="ARBA00022614"/>
    </source>
</evidence>
<organism evidence="6 7">
    <name type="scientific">Pseudomonas fakonensis</name>
    <dbReference type="NCBI Taxonomy" id="2842355"/>
    <lineage>
        <taxon>Bacteria</taxon>
        <taxon>Pseudomonadati</taxon>
        <taxon>Pseudomonadota</taxon>
        <taxon>Gammaproteobacteria</taxon>
        <taxon>Pseudomonadales</taxon>
        <taxon>Pseudomonadaceae</taxon>
        <taxon>Pseudomonas</taxon>
    </lineage>
</organism>
<dbReference type="InterPro" id="IPR001611">
    <property type="entry name" value="Leu-rich_rpt"/>
</dbReference>
<name>A0ABX8N045_9PSED</name>
<accession>A0ABX8N045</accession>
<gene>
    <name evidence="6" type="ORF">KSS94_17395</name>
</gene>
<reference evidence="6" key="1">
    <citation type="journal article" date="2021" name="Microorganisms">
        <title>The Ever-Expanding Pseudomonas Genus: Description of 43 New Species and Partition of the Pseudomonas putida Group.</title>
        <authorList>
            <person name="Girard L."/>
            <person name="Lood C."/>
            <person name="Hofte M."/>
            <person name="Vandamme P."/>
            <person name="Rokni-Zadeh H."/>
            <person name="van Noort V."/>
            <person name="Lavigne R."/>
            <person name="De Mot R."/>
        </authorList>
    </citation>
    <scope>NUCLEOTIDE SEQUENCE</scope>
    <source>
        <strain evidence="6">COW40</strain>
    </source>
</reference>
<evidence type="ECO:0000256" key="3">
    <source>
        <dbReference type="ARBA" id="ARBA00022786"/>
    </source>
</evidence>
<dbReference type="RefSeq" id="WP_217839328.1">
    <property type="nucleotide sequence ID" value="NZ_CP077076.1"/>
</dbReference>
<dbReference type="Pfam" id="PF13855">
    <property type="entry name" value="LRR_8"/>
    <property type="match status" value="1"/>
</dbReference>
<dbReference type="PROSITE" id="PS51450">
    <property type="entry name" value="LRR"/>
    <property type="match status" value="1"/>
</dbReference>
<keyword evidence="3 4" id="KW-0833">Ubl conjugation pathway</keyword>
<dbReference type="PANTHER" id="PTHR47114">
    <property type="match status" value="1"/>
</dbReference>
<dbReference type="PROSITE" id="PS52053">
    <property type="entry name" value="NEL"/>
    <property type="match status" value="1"/>
</dbReference>
<keyword evidence="4" id="KW-1035">Host cytoplasm</keyword>
<evidence type="ECO:0000313" key="6">
    <source>
        <dbReference type="EMBL" id="QXH49716.1"/>
    </source>
</evidence>
<proteinExistence type="inferred from homology"/>
<protein>
    <submittedName>
        <fullName evidence="6">Leucine-rich repeat domain-containing protein</fullName>
    </submittedName>
</protein>
<keyword evidence="4" id="KW-0808">Transferase</keyword>
<keyword evidence="4" id="KW-0964">Secreted</keyword>
<keyword evidence="1" id="KW-0433">Leucine-rich repeat</keyword>
<dbReference type="InterPro" id="IPR003591">
    <property type="entry name" value="Leu-rich_rpt_typical-subtyp"/>
</dbReference>
<dbReference type="SMART" id="SM00369">
    <property type="entry name" value="LRR_TYP"/>
    <property type="match status" value="3"/>
</dbReference>
<dbReference type="InterPro" id="IPR046673">
    <property type="entry name" value="ToxA_N"/>
</dbReference>
<evidence type="ECO:0000256" key="4">
    <source>
        <dbReference type="PROSITE-ProRule" id="PRU01398"/>
    </source>
</evidence>
<evidence type="ECO:0000313" key="7">
    <source>
        <dbReference type="Proteomes" id="UP001046350"/>
    </source>
</evidence>